<dbReference type="AlphaFoldDB" id="A0A9N9GCP0"/>
<keyword evidence="2" id="KW-1185">Reference proteome</keyword>
<reference evidence="1" key="1">
    <citation type="submission" date="2021-06" db="EMBL/GenBank/DDBJ databases">
        <authorList>
            <person name="Kallberg Y."/>
            <person name="Tangrot J."/>
            <person name="Rosling A."/>
        </authorList>
    </citation>
    <scope>NUCLEOTIDE SEQUENCE</scope>
    <source>
        <strain evidence="1">MA453B</strain>
    </source>
</reference>
<evidence type="ECO:0000313" key="2">
    <source>
        <dbReference type="Proteomes" id="UP000789405"/>
    </source>
</evidence>
<organism evidence="1 2">
    <name type="scientific">Dentiscutata erythropus</name>
    <dbReference type="NCBI Taxonomy" id="1348616"/>
    <lineage>
        <taxon>Eukaryota</taxon>
        <taxon>Fungi</taxon>
        <taxon>Fungi incertae sedis</taxon>
        <taxon>Mucoromycota</taxon>
        <taxon>Glomeromycotina</taxon>
        <taxon>Glomeromycetes</taxon>
        <taxon>Diversisporales</taxon>
        <taxon>Gigasporaceae</taxon>
        <taxon>Dentiscutata</taxon>
    </lineage>
</organism>
<gene>
    <name evidence="1" type="ORF">DERYTH_LOCUS7248</name>
</gene>
<name>A0A9N9GCP0_9GLOM</name>
<evidence type="ECO:0000313" key="1">
    <source>
        <dbReference type="EMBL" id="CAG8592810.1"/>
    </source>
</evidence>
<proteinExistence type="predicted"/>
<accession>A0A9N9GCP0</accession>
<dbReference type="EMBL" id="CAJVPY010003478">
    <property type="protein sequence ID" value="CAG8592810.1"/>
    <property type="molecule type" value="Genomic_DNA"/>
</dbReference>
<protein>
    <submittedName>
        <fullName evidence="1">19580_t:CDS:1</fullName>
    </submittedName>
</protein>
<dbReference type="OrthoDB" id="2451833at2759"/>
<comment type="caution">
    <text evidence="1">The sequence shown here is derived from an EMBL/GenBank/DDBJ whole genome shotgun (WGS) entry which is preliminary data.</text>
</comment>
<sequence>MFSYVTAQGYTVCDDSSSLSPVIPIPEPIYCQPTINYYDVRKVLDSPGDDNISDLLWLLRFVYGNMPIVVNYYDRRSDYGYYDRSPDVLSIVSGAISDQTTSVTVNYHDARPNYETLLLSNVLEFIHDPIKLNYLRWYPESDDSNLLSSLFIPSQQHVNYTFIPGQQPASYIAEQWFTSNVIVPGFVNNTFIPASHIIVPGQHITVDGQQPASYIIASGQQTASHIIVPEQLPPIIGHRKRGMERTQYGQTQDSLPQFTLISH</sequence>
<dbReference type="Proteomes" id="UP000789405">
    <property type="component" value="Unassembled WGS sequence"/>
</dbReference>